<dbReference type="EMBL" id="JBBKTW010000001">
    <property type="protein sequence ID" value="MEN2987373.1"/>
    <property type="molecule type" value="Genomic_DNA"/>
</dbReference>
<evidence type="ECO:0000256" key="8">
    <source>
        <dbReference type="ARBA" id="ARBA00023196"/>
    </source>
</evidence>
<keyword evidence="11" id="KW-1185">Reference proteome</keyword>
<evidence type="ECO:0000256" key="5">
    <source>
        <dbReference type="ARBA" id="ARBA00022781"/>
    </source>
</evidence>
<comment type="caution">
    <text evidence="10">The sequence shown here is derived from an EMBL/GenBank/DDBJ whole genome shotgun (WGS) entry which is preliminary data.</text>
</comment>
<organism evidence="10 11">
    <name type="scientific">Tistrella arctica</name>
    <dbReference type="NCBI Taxonomy" id="3133430"/>
    <lineage>
        <taxon>Bacteria</taxon>
        <taxon>Pseudomonadati</taxon>
        <taxon>Pseudomonadota</taxon>
        <taxon>Alphaproteobacteria</taxon>
        <taxon>Geminicoccales</taxon>
        <taxon>Geminicoccaceae</taxon>
        <taxon>Tistrella</taxon>
    </lineage>
</organism>
<name>A0ABU9YF13_9PROT</name>
<comment type="subcellular location">
    <subcellularLocation>
        <location evidence="2">Membrane</location>
        <topology evidence="2">Peripheral membrane protein</topology>
    </subcellularLocation>
</comment>
<dbReference type="Proteomes" id="UP001413721">
    <property type="component" value="Unassembled WGS sequence"/>
</dbReference>
<keyword evidence="8" id="KW-0139">CF(1)</keyword>
<comment type="similarity">
    <text evidence="3">Belongs to the ATPase gamma chain family.</text>
</comment>
<dbReference type="Gene3D" id="3.40.1380.10">
    <property type="match status" value="1"/>
</dbReference>
<dbReference type="Gene3D" id="1.10.287.80">
    <property type="entry name" value="ATP synthase, gamma subunit, helix hairpin domain"/>
    <property type="match status" value="1"/>
</dbReference>
<dbReference type="RefSeq" id="WP_345936777.1">
    <property type="nucleotide sequence ID" value="NZ_JBBKTW010000001.1"/>
</dbReference>
<evidence type="ECO:0000256" key="9">
    <source>
        <dbReference type="ARBA" id="ARBA00023310"/>
    </source>
</evidence>
<protein>
    <submittedName>
        <fullName evidence="10">F0F1 ATP synthase subunit gamma</fullName>
    </submittedName>
</protein>
<keyword evidence="5" id="KW-0375">Hydrogen ion transport</keyword>
<evidence type="ECO:0000256" key="6">
    <source>
        <dbReference type="ARBA" id="ARBA00023065"/>
    </source>
</evidence>
<dbReference type="PRINTS" id="PR00126">
    <property type="entry name" value="ATPASEGAMMA"/>
</dbReference>
<reference evidence="10 11" key="1">
    <citation type="submission" date="2024-03" db="EMBL/GenBank/DDBJ databases">
        <title>High-quality draft genome sequencing of Tistrella sp. BH-R2-4.</title>
        <authorList>
            <person name="Dong C."/>
        </authorList>
    </citation>
    <scope>NUCLEOTIDE SEQUENCE [LARGE SCALE GENOMIC DNA]</scope>
    <source>
        <strain evidence="10 11">BH-R2-4</strain>
    </source>
</reference>
<accession>A0ABU9YF13</accession>
<evidence type="ECO:0000256" key="4">
    <source>
        <dbReference type="ARBA" id="ARBA00022448"/>
    </source>
</evidence>
<keyword evidence="9" id="KW-0066">ATP synthesis</keyword>
<sequence>MSGRLHDIEARIGTVRQLQAIVTAMRGIASARAREARTRLPAVQAHAAVIRRAMADVLAMAPDAGTADASGGVGAGGIAGAGGATVLVVVTPDQGFVGGLPDRLIDEAVRAAGRHAATEWMMIGDRGLMLATARGVDIRWSTPMSAHVDDITTLADHLASAIYGRMATGAVSGAEIIHARPDADILCRRLVPFDLGRVTTGAGAAPSPLLPLITLPPAQLLAGLVGEHVFADLCEALLLAYAAENNARMTAMIAARSGIDRRYDDLTGLARRIHQDDITAEILELATGGFAMAGREG</sequence>
<dbReference type="InterPro" id="IPR035968">
    <property type="entry name" value="ATP_synth_F1_ATPase_gsu"/>
</dbReference>
<dbReference type="SUPFAM" id="SSF52943">
    <property type="entry name" value="ATP synthase (F1-ATPase), gamma subunit"/>
    <property type="match status" value="1"/>
</dbReference>
<keyword evidence="6" id="KW-0406">Ion transport</keyword>
<evidence type="ECO:0000256" key="3">
    <source>
        <dbReference type="ARBA" id="ARBA00007681"/>
    </source>
</evidence>
<evidence type="ECO:0000256" key="7">
    <source>
        <dbReference type="ARBA" id="ARBA00023136"/>
    </source>
</evidence>
<keyword evidence="4" id="KW-0813">Transport</keyword>
<proteinExistence type="inferred from homology"/>
<evidence type="ECO:0000313" key="11">
    <source>
        <dbReference type="Proteomes" id="UP001413721"/>
    </source>
</evidence>
<keyword evidence="7" id="KW-0472">Membrane</keyword>
<evidence type="ECO:0000256" key="2">
    <source>
        <dbReference type="ARBA" id="ARBA00004170"/>
    </source>
</evidence>
<gene>
    <name evidence="10" type="ORF">WG926_03595</name>
</gene>
<dbReference type="InterPro" id="IPR000131">
    <property type="entry name" value="ATP_synth_F1_gsu"/>
</dbReference>
<comment type="function">
    <text evidence="1">Produces ATP from ADP in the presence of a proton gradient across the membrane. The gamma chain is believed to be important in regulating ATPase activity and the flow of protons through the CF(0) complex.</text>
</comment>
<evidence type="ECO:0000313" key="10">
    <source>
        <dbReference type="EMBL" id="MEN2987373.1"/>
    </source>
</evidence>
<dbReference type="Pfam" id="PF00231">
    <property type="entry name" value="ATP-synt"/>
    <property type="match status" value="1"/>
</dbReference>
<evidence type="ECO:0000256" key="1">
    <source>
        <dbReference type="ARBA" id="ARBA00003456"/>
    </source>
</evidence>